<dbReference type="RefSeq" id="XP_011388350.1">
    <property type="nucleotide sequence ID" value="XM_011390048.1"/>
</dbReference>
<dbReference type="EMBL" id="CM003143">
    <property type="protein sequence ID" value="KIS70084.1"/>
    <property type="molecule type" value="Genomic_DNA"/>
</dbReference>
<reference evidence="1 2" key="1">
    <citation type="journal article" date="2006" name="Nature">
        <title>Insights from the genome of the biotrophic fungal plant pathogen Ustilago maydis.</title>
        <authorList>
            <person name="Kamper J."/>
            <person name="Kahmann R."/>
            <person name="Bolker M."/>
            <person name="Ma L.J."/>
            <person name="Brefort T."/>
            <person name="Saville B.J."/>
            <person name="Banuett F."/>
            <person name="Kronstad J.W."/>
            <person name="Gold S.E."/>
            <person name="Muller O."/>
            <person name="Perlin M.H."/>
            <person name="Wosten H.A."/>
            <person name="de Vries R."/>
            <person name="Ruiz-Herrera J."/>
            <person name="Reynaga-Pena C.G."/>
            <person name="Snetselaar K."/>
            <person name="McCann M."/>
            <person name="Perez-Martin J."/>
            <person name="Feldbrugge M."/>
            <person name="Basse C.W."/>
            <person name="Steinberg G."/>
            <person name="Ibeas J.I."/>
            <person name="Holloman W."/>
            <person name="Guzman P."/>
            <person name="Farman M."/>
            <person name="Stajich J.E."/>
            <person name="Sentandreu R."/>
            <person name="Gonzalez-Prieto J.M."/>
            <person name="Kennell J.C."/>
            <person name="Molina L."/>
            <person name="Schirawski J."/>
            <person name="Mendoza-Mendoza A."/>
            <person name="Greilinger D."/>
            <person name="Munch K."/>
            <person name="Rossel N."/>
            <person name="Scherer M."/>
            <person name="Vranes M."/>
            <person name="Ladendorf O."/>
            <person name="Vincon V."/>
            <person name="Fuchs U."/>
            <person name="Sandrock B."/>
            <person name="Meng S."/>
            <person name="Ho E.C."/>
            <person name="Cahill M.J."/>
            <person name="Boyce K.J."/>
            <person name="Klose J."/>
            <person name="Klosterman S.J."/>
            <person name="Deelstra H.J."/>
            <person name="Ortiz-Castellanos L."/>
            <person name="Li W."/>
            <person name="Sanchez-Alonso P."/>
            <person name="Schreier P.H."/>
            <person name="Hauser-Hahn I."/>
            <person name="Vaupel M."/>
            <person name="Koopmann E."/>
            <person name="Friedrich G."/>
            <person name="Voss H."/>
            <person name="Schluter T."/>
            <person name="Margolis J."/>
            <person name="Platt D."/>
            <person name="Swimmer C."/>
            <person name="Gnirke A."/>
            <person name="Chen F."/>
            <person name="Vysotskaia V."/>
            <person name="Mannhaupt G."/>
            <person name="Guldener U."/>
            <person name="Munsterkotter M."/>
            <person name="Haase D."/>
            <person name="Oesterheld M."/>
            <person name="Mewes H.W."/>
            <person name="Mauceli E.W."/>
            <person name="DeCaprio D."/>
            <person name="Wade C.M."/>
            <person name="Butler J."/>
            <person name="Young S."/>
            <person name="Jaffe D.B."/>
            <person name="Calvo S."/>
            <person name="Nusbaum C."/>
            <person name="Galagan J."/>
            <person name="Birren B.W."/>
        </authorList>
    </citation>
    <scope>NUCLEOTIDE SEQUENCE [LARGE SCALE GENOMIC DNA]</scope>
    <source>
        <strain evidence="2">DSM 14603 / FGSC 9021 / UM521</strain>
    </source>
</reference>
<dbReference type="GeneID" id="23566251"/>
<accession>A0A0D1E1W0</accession>
<dbReference type="KEGG" id="uma:UMAG_10187"/>
<dbReference type="VEuPathDB" id="FungiDB:UMAG_10187"/>
<gene>
    <name evidence="1" type="ORF">UMAG_10187</name>
</gene>
<proteinExistence type="predicted"/>
<dbReference type="OrthoDB" id="3344725at2759"/>
<evidence type="ECO:0000313" key="2">
    <source>
        <dbReference type="Proteomes" id="UP000000561"/>
    </source>
</evidence>
<evidence type="ECO:0008006" key="3">
    <source>
        <dbReference type="Google" id="ProtNLM"/>
    </source>
</evidence>
<evidence type="ECO:0000313" key="1">
    <source>
        <dbReference type="EMBL" id="KIS70084.1"/>
    </source>
</evidence>
<keyword evidence="2" id="KW-1185">Reference proteome</keyword>
<dbReference type="InParanoid" id="A0A0D1E1W0"/>
<dbReference type="Proteomes" id="UP000000561">
    <property type="component" value="Chromosome 4"/>
</dbReference>
<sequence>MASTVQPVVTLVHRCDQLAQRFDSIFLSACMRLTERASGDASATLDDTLTDLRTTLDRCEDVVSAMLRCIYDDIPHLLDMLDRQAETDQCVPGVFASWNPKQALDDISELFYSYQDVLLSKRDLLAEFSCEQIARADFVQQWTSIDSTLTSQRKQQVDDLADLFAAF</sequence>
<organism evidence="1 2">
    <name type="scientific">Mycosarcoma maydis</name>
    <name type="common">Corn smut fungus</name>
    <name type="synonym">Ustilago maydis</name>
    <dbReference type="NCBI Taxonomy" id="5270"/>
    <lineage>
        <taxon>Eukaryota</taxon>
        <taxon>Fungi</taxon>
        <taxon>Dikarya</taxon>
        <taxon>Basidiomycota</taxon>
        <taxon>Ustilaginomycotina</taxon>
        <taxon>Ustilaginomycetes</taxon>
        <taxon>Ustilaginales</taxon>
        <taxon>Ustilaginaceae</taxon>
        <taxon>Mycosarcoma</taxon>
    </lineage>
</organism>
<protein>
    <recommendedName>
        <fullName evidence="3">Autophagy-related protein 17</fullName>
    </recommendedName>
</protein>
<name>A0A0D1E1W0_MYCMD</name>
<dbReference type="AlphaFoldDB" id="A0A0D1E1W0"/>